<dbReference type="AlphaFoldDB" id="A0A841K3M3"/>
<feature type="chain" id="PRO_5032646653" evidence="2">
    <location>
        <begin position="22"/>
        <end position="218"/>
    </location>
</feature>
<comment type="caution">
    <text evidence="3">The sequence shown here is derived from an EMBL/GenBank/DDBJ whole genome shotgun (WGS) entry which is preliminary data.</text>
</comment>
<dbReference type="EMBL" id="JACHEK010000010">
    <property type="protein sequence ID" value="MBB6146539.1"/>
    <property type="molecule type" value="Genomic_DNA"/>
</dbReference>
<feature type="compositionally biased region" description="Polar residues" evidence="1">
    <location>
        <begin position="135"/>
        <end position="148"/>
    </location>
</feature>
<feature type="signal peptide" evidence="2">
    <location>
        <begin position="1"/>
        <end position="21"/>
    </location>
</feature>
<evidence type="ECO:0000256" key="2">
    <source>
        <dbReference type="SAM" id="SignalP"/>
    </source>
</evidence>
<dbReference type="OrthoDB" id="118755at2"/>
<reference evidence="3 4" key="1">
    <citation type="submission" date="2020-08" db="EMBL/GenBank/DDBJ databases">
        <title>Genomic Encyclopedia of Type Strains, Phase IV (KMG-IV): sequencing the most valuable type-strain genomes for metagenomic binning, comparative biology and taxonomic classification.</title>
        <authorList>
            <person name="Goeker M."/>
        </authorList>
    </citation>
    <scope>NUCLEOTIDE SEQUENCE [LARGE SCALE GENOMIC DNA]</scope>
    <source>
        <strain evidence="3 4">DSM 103733</strain>
    </source>
</reference>
<keyword evidence="2" id="KW-0732">Signal</keyword>
<accession>A0A841K3M3</accession>
<feature type="compositionally biased region" description="Low complexity" evidence="1">
    <location>
        <begin position="116"/>
        <end position="125"/>
    </location>
</feature>
<evidence type="ECO:0000313" key="3">
    <source>
        <dbReference type="EMBL" id="MBB6146539.1"/>
    </source>
</evidence>
<dbReference type="Proteomes" id="UP000538666">
    <property type="component" value="Unassembled WGS sequence"/>
</dbReference>
<keyword evidence="4" id="KW-1185">Reference proteome</keyword>
<organism evidence="3 4">
    <name type="scientific">Silvibacterium bohemicum</name>
    <dbReference type="NCBI Taxonomy" id="1577686"/>
    <lineage>
        <taxon>Bacteria</taxon>
        <taxon>Pseudomonadati</taxon>
        <taxon>Acidobacteriota</taxon>
        <taxon>Terriglobia</taxon>
        <taxon>Terriglobales</taxon>
        <taxon>Acidobacteriaceae</taxon>
        <taxon>Silvibacterium</taxon>
    </lineage>
</organism>
<gene>
    <name evidence="3" type="ORF">HNQ77_004518</name>
</gene>
<proteinExistence type="predicted"/>
<feature type="region of interest" description="Disordered" evidence="1">
    <location>
        <begin position="102"/>
        <end position="153"/>
    </location>
</feature>
<dbReference type="RefSeq" id="WP_050060420.1">
    <property type="nucleotide sequence ID" value="NZ_JACHEK010000010.1"/>
</dbReference>
<name>A0A841K3M3_9BACT</name>
<evidence type="ECO:0000256" key="1">
    <source>
        <dbReference type="SAM" id="MobiDB-lite"/>
    </source>
</evidence>
<sequence>MPFRKLFALTAAIFCCVLAPAKDKKKNILPIDVLQARTVFVLIDPTAGVDAADPNANRLARMDVERALDAWGRFTLVQEGSTADLVIMVRKSNGQMVQPTIGGTPVNGNPPINGGSTSSPTQTTTRAGGHWGTSAIPNDPSSTGSQSAGPYPQIEAGATQDTFVVYRGNKDDPHWNPLDAPAVWRYSRKDALASPAVPAVEVFRKLIAESEKQLASNP</sequence>
<evidence type="ECO:0000313" key="4">
    <source>
        <dbReference type="Proteomes" id="UP000538666"/>
    </source>
</evidence>
<protein>
    <submittedName>
        <fullName evidence="3">Uncharacterized protein</fullName>
    </submittedName>
</protein>